<feature type="region of interest" description="Disordered" evidence="1">
    <location>
        <begin position="86"/>
        <end position="154"/>
    </location>
</feature>
<reference evidence="2" key="2">
    <citation type="journal article" date="2023" name="Proc. Natl. Acad. Sci. U.S.A.">
        <title>A global phylogenomic analysis of the shiitake genus Lentinula.</title>
        <authorList>
            <person name="Sierra-Patev S."/>
            <person name="Min B."/>
            <person name="Naranjo-Ortiz M."/>
            <person name="Looney B."/>
            <person name="Konkel Z."/>
            <person name="Slot J.C."/>
            <person name="Sakamoto Y."/>
            <person name="Steenwyk J.L."/>
            <person name="Rokas A."/>
            <person name="Carro J."/>
            <person name="Camarero S."/>
            <person name="Ferreira P."/>
            <person name="Molpeceres G."/>
            <person name="Ruiz-Duenas F.J."/>
            <person name="Serrano A."/>
            <person name="Henrissat B."/>
            <person name="Drula E."/>
            <person name="Hughes K.W."/>
            <person name="Mata J.L."/>
            <person name="Ishikawa N.K."/>
            <person name="Vargas-Isla R."/>
            <person name="Ushijima S."/>
            <person name="Smith C.A."/>
            <person name="Donoghue J."/>
            <person name="Ahrendt S."/>
            <person name="Andreopoulos W."/>
            <person name="He G."/>
            <person name="LaButti K."/>
            <person name="Lipzen A."/>
            <person name="Ng V."/>
            <person name="Riley R."/>
            <person name="Sandor L."/>
            <person name="Barry K."/>
            <person name="Martinez A.T."/>
            <person name="Xiao Y."/>
            <person name="Gibbons J.G."/>
            <person name="Terashima K."/>
            <person name="Grigoriev I.V."/>
            <person name="Hibbett D."/>
        </authorList>
    </citation>
    <scope>NUCLEOTIDE SEQUENCE</scope>
    <source>
        <strain evidence="2">Sp2 HRB7682 ss15</strain>
    </source>
</reference>
<gene>
    <name evidence="2" type="ORF">C8J55DRAFT_259480</name>
</gene>
<proteinExistence type="predicted"/>
<feature type="region of interest" description="Disordered" evidence="1">
    <location>
        <begin position="1"/>
        <end position="69"/>
    </location>
</feature>
<evidence type="ECO:0000313" key="2">
    <source>
        <dbReference type="EMBL" id="KAJ4465411.1"/>
    </source>
</evidence>
<dbReference type="AlphaFoldDB" id="A0A9W9DDT3"/>
<dbReference type="EMBL" id="JANVFS010000051">
    <property type="protein sequence ID" value="KAJ4465411.1"/>
    <property type="molecule type" value="Genomic_DNA"/>
</dbReference>
<comment type="caution">
    <text evidence="2">The sequence shown here is derived from an EMBL/GenBank/DDBJ whole genome shotgun (WGS) entry which is preliminary data.</text>
</comment>
<feature type="compositionally biased region" description="Low complexity" evidence="1">
    <location>
        <begin position="229"/>
        <end position="250"/>
    </location>
</feature>
<reference evidence="2" key="1">
    <citation type="submission" date="2022-08" db="EMBL/GenBank/DDBJ databases">
        <authorList>
            <consortium name="DOE Joint Genome Institute"/>
            <person name="Min B."/>
            <person name="Riley R."/>
            <person name="Sierra-Patev S."/>
            <person name="Naranjo-Ortiz M."/>
            <person name="Looney B."/>
            <person name="Konkel Z."/>
            <person name="Slot J.C."/>
            <person name="Sakamoto Y."/>
            <person name="Steenwyk J.L."/>
            <person name="Rokas A."/>
            <person name="Carro J."/>
            <person name="Camarero S."/>
            <person name="Ferreira P."/>
            <person name="Molpeceres G."/>
            <person name="Ruiz-Duenas F.J."/>
            <person name="Serrano A."/>
            <person name="Henrissat B."/>
            <person name="Drula E."/>
            <person name="Hughes K.W."/>
            <person name="Mata J.L."/>
            <person name="Ishikawa N.K."/>
            <person name="Vargas-Isla R."/>
            <person name="Ushijima S."/>
            <person name="Smith C.A."/>
            <person name="Ahrendt S."/>
            <person name="Andreopoulos W."/>
            <person name="He G."/>
            <person name="Labutti K."/>
            <person name="Lipzen A."/>
            <person name="Ng V."/>
            <person name="Sandor L."/>
            <person name="Barry K."/>
            <person name="Martinez A.T."/>
            <person name="Xiao Y."/>
            <person name="Gibbons J.G."/>
            <person name="Terashima K."/>
            <person name="Hibbett D.S."/>
            <person name="Grigoriev I.V."/>
        </authorList>
    </citation>
    <scope>NUCLEOTIDE SEQUENCE</scope>
    <source>
        <strain evidence="2">Sp2 HRB7682 ss15</strain>
    </source>
</reference>
<dbReference type="Proteomes" id="UP001150238">
    <property type="component" value="Unassembled WGS sequence"/>
</dbReference>
<feature type="compositionally biased region" description="Polar residues" evidence="1">
    <location>
        <begin position="137"/>
        <end position="153"/>
    </location>
</feature>
<evidence type="ECO:0000313" key="3">
    <source>
        <dbReference type="Proteomes" id="UP001150238"/>
    </source>
</evidence>
<accession>A0A9W9DDT3</accession>
<feature type="compositionally biased region" description="Pro residues" evidence="1">
    <location>
        <begin position="219"/>
        <end position="228"/>
    </location>
</feature>
<name>A0A9W9DDT3_9AGAR</name>
<evidence type="ECO:0000256" key="1">
    <source>
        <dbReference type="SAM" id="MobiDB-lite"/>
    </source>
</evidence>
<organism evidence="2 3">
    <name type="scientific">Lentinula lateritia</name>
    <dbReference type="NCBI Taxonomy" id="40482"/>
    <lineage>
        <taxon>Eukaryota</taxon>
        <taxon>Fungi</taxon>
        <taxon>Dikarya</taxon>
        <taxon>Basidiomycota</taxon>
        <taxon>Agaricomycotina</taxon>
        <taxon>Agaricomycetes</taxon>
        <taxon>Agaricomycetidae</taxon>
        <taxon>Agaricales</taxon>
        <taxon>Marasmiineae</taxon>
        <taxon>Omphalotaceae</taxon>
        <taxon>Lentinula</taxon>
    </lineage>
</organism>
<sequence length="338" mass="35973">MMPSTLTASPAIQPSSSSPVQKPTSLRNAHTYPPTNQSPSSHPSPSSPLVSAPRMSRSSSSPSKTTRPAVVNVASNLIVKIRQGAHAMSHIPTHHRRTSDASSHSSSSSSDEEKAGSEAAQHMASPIKNMTRRNHSTWRCSSGSPRTLQTTPDHQAEPFTYKDTFVCCGGVNLPLLLRMTRVSLVEVVESQAGIGMGFGSGKKVVLDSEEWTCKISGPPVQPVSPPSTPTSSAASTPISKPASLSPYPSYPSKRLNLDTASASTSKTSITLSPTKTHKNLKKYTVHIHYYASATIVASAGSSPTFGRSECNQPVALDRAKEGSIQGLMTILSRREPKY</sequence>
<feature type="region of interest" description="Disordered" evidence="1">
    <location>
        <begin position="216"/>
        <end position="250"/>
    </location>
</feature>
<feature type="compositionally biased region" description="Low complexity" evidence="1">
    <location>
        <begin position="33"/>
        <end position="69"/>
    </location>
</feature>
<protein>
    <submittedName>
        <fullName evidence="2">Uncharacterized protein</fullName>
    </submittedName>
</protein>
<feature type="compositionally biased region" description="Low complexity" evidence="1">
    <location>
        <begin position="8"/>
        <end position="19"/>
    </location>
</feature>
<feature type="compositionally biased region" description="Low complexity" evidence="1">
    <location>
        <begin position="100"/>
        <end position="109"/>
    </location>
</feature>